<dbReference type="AlphaFoldDB" id="A0A9Q1ER88"/>
<dbReference type="EMBL" id="JAINUF010000013">
    <property type="protein sequence ID" value="KAJ8343591.1"/>
    <property type="molecule type" value="Genomic_DNA"/>
</dbReference>
<evidence type="ECO:0000313" key="3">
    <source>
        <dbReference type="Proteomes" id="UP001152622"/>
    </source>
</evidence>
<proteinExistence type="predicted"/>
<feature type="compositionally biased region" description="Polar residues" evidence="1">
    <location>
        <begin position="13"/>
        <end position="30"/>
    </location>
</feature>
<feature type="region of interest" description="Disordered" evidence="1">
    <location>
        <begin position="13"/>
        <end position="66"/>
    </location>
</feature>
<accession>A0A9Q1ER88</accession>
<evidence type="ECO:0000256" key="1">
    <source>
        <dbReference type="SAM" id="MobiDB-lite"/>
    </source>
</evidence>
<protein>
    <submittedName>
        <fullName evidence="2">Uncharacterized protein</fullName>
    </submittedName>
</protein>
<dbReference type="Proteomes" id="UP001152622">
    <property type="component" value="Chromosome 13"/>
</dbReference>
<evidence type="ECO:0000313" key="2">
    <source>
        <dbReference type="EMBL" id="KAJ8343591.1"/>
    </source>
</evidence>
<name>A0A9Q1ER88_SYNKA</name>
<gene>
    <name evidence="2" type="ORF">SKAU_G00309200</name>
</gene>
<organism evidence="2 3">
    <name type="scientific">Synaphobranchus kaupii</name>
    <name type="common">Kaup's arrowtooth eel</name>
    <dbReference type="NCBI Taxonomy" id="118154"/>
    <lineage>
        <taxon>Eukaryota</taxon>
        <taxon>Metazoa</taxon>
        <taxon>Chordata</taxon>
        <taxon>Craniata</taxon>
        <taxon>Vertebrata</taxon>
        <taxon>Euteleostomi</taxon>
        <taxon>Actinopterygii</taxon>
        <taxon>Neopterygii</taxon>
        <taxon>Teleostei</taxon>
        <taxon>Anguilliformes</taxon>
        <taxon>Synaphobranchidae</taxon>
        <taxon>Synaphobranchus</taxon>
    </lineage>
</organism>
<reference evidence="2" key="1">
    <citation type="journal article" date="2023" name="Science">
        <title>Genome structures resolve the early diversification of teleost fishes.</title>
        <authorList>
            <person name="Parey E."/>
            <person name="Louis A."/>
            <person name="Montfort J."/>
            <person name="Bouchez O."/>
            <person name="Roques C."/>
            <person name="Iampietro C."/>
            <person name="Lluch J."/>
            <person name="Castinel A."/>
            <person name="Donnadieu C."/>
            <person name="Desvignes T."/>
            <person name="Floi Bucao C."/>
            <person name="Jouanno E."/>
            <person name="Wen M."/>
            <person name="Mejri S."/>
            <person name="Dirks R."/>
            <person name="Jansen H."/>
            <person name="Henkel C."/>
            <person name="Chen W.J."/>
            <person name="Zahm M."/>
            <person name="Cabau C."/>
            <person name="Klopp C."/>
            <person name="Thompson A.W."/>
            <person name="Robinson-Rechavi M."/>
            <person name="Braasch I."/>
            <person name="Lecointre G."/>
            <person name="Bobe J."/>
            <person name="Postlethwait J.H."/>
            <person name="Berthelot C."/>
            <person name="Roest Crollius H."/>
            <person name="Guiguen Y."/>
        </authorList>
    </citation>
    <scope>NUCLEOTIDE SEQUENCE</scope>
    <source>
        <strain evidence="2">WJC10195</strain>
    </source>
</reference>
<dbReference type="OrthoDB" id="292964at2759"/>
<comment type="caution">
    <text evidence="2">The sequence shown here is derived from an EMBL/GenBank/DDBJ whole genome shotgun (WGS) entry which is preliminary data.</text>
</comment>
<keyword evidence="3" id="KW-1185">Reference proteome</keyword>
<sequence length="66" mass="7325">MDMLAANQALRSLSMANWPSPNWKPANSQAPERWWGWYSKPAEEGRGRGSGSKPAEGRRRKNGSPA</sequence>